<dbReference type="Proteomes" id="UP001224775">
    <property type="component" value="Unassembled WGS sequence"/>
</dbReference>
<evidence type="ECO:0000256" key="1">
    <source>
        <dbReference type="SAM" id="Coils"/>
    </source>
</evidence>
<gene>
    <name evidence="2" type="ORF">QTG54_000623</name>
</gene>
<evidence type="ECO:0000313" key="2">
    <source>
        <dbReference type="EMBL" id="KAK1748684.1"/>
    </source>
</evidence>
<evidence type="ECO:0000313" key="3">
    <source>
        <dbReference type="Proteomes" id="UP001224775"/>
    </source>
</evidence>
<name>A0AAD8YNF8_9STRA</name>
<comment type="caution">
    <text evidence="2">The sequence shown here is derived from an EMBL/GenBank/DDBJ whole genome shotgun (WGS) entry which is preliminary data.</text>
</comment>
<dbReference type="AlphaFoldDB" id="A0AAD8YNF8"/>
<keyword evidence="1" id="KW-0175">Coiled coil</keyword>
<keyword evidence="3" id="KW-1185">Reference proteome</keyword>
<organism evidence="2 3">
    <name type="scientific">Skeletonema marinoi</name>
    <dbReference type="NCBI Taxonomy" id="267567"/>
    <lineage>
        <taxon>Eukaryota</taxon>
        <taxon>Sar</taxon>
        <taxon>Stramenopiles</taxon>
        <taxon>Ochrophyta</taxon>
        <taxon>Bacillariophyta</taxon>
        <taxon>Coscinodiscophyceae</taxon>
        <taxon>Thalassiosirophycidae</taxon>
        <taxon>Thalassiosirales</taxon>
        <taxon>Skeletonemataceae</taxon>
        <taxon>Skeletonema</taxon>
        <taxon>Skeletonema marinoi-dohrnii complex</taxon>
    </lineage>
</organism>
<protein>
    <submittedName>
        <fullName evidence="2">Uncharacterized protein</fullName>
    </submittedName>
</protein>
<accession>A0AAD8YNF8</accession>
<sequence>MSEAQEKLLKEKTALQERYQSLETNCKNLETKLISEFEERRSVEASLEDALKHNEALEKELEMNLEECDEKQEECQALIVQLQQLQSALADAEDERSEQQEVIESLSSRSRSKITACSRYKDDIRRLKNELHHTITEKNSRIEMLEKGLGDRQMLFNEQLSRTKKSVTNLMLTLPE</sequence>
<feature type="coiled-coil region" evidence="1">
    <location>
        <begin position="5"/>
        <end position="137"/>
    </location>
</feature>
<proteinExistence type="predicted"/>
<dbReference type="EMBL" id="JATAAI010000001">
    <property type="protein sequence ID" value="KAK1748684.1"/>
    <property type="molecule type" value="Genomic_DNA"/>
</dbReference>
<reference evidence="2" key="1">
    <citation type="submission" date="2023-06" db="EMBL/GenBank/DDBJ databases">
        <title>Survivors Of The Sea: Transcriptome response of Skeletonema marinoi to long-term dormancy.</title>
        <authorList>
            <person name="Pinder M.I.M."/>
            <person name="Kourtchenko O."/>
            <person name="Robertson E.K."/>
            <person name="Larsson T."/>
            <person name="Maumus F."/>
            <person name="Osuna-Cruz C.M."/>
            <person name="Vancaester E."/>
            <person name="Stenow R."/>
            <person name="Vandepoele K."/>
            <person name="Ploug H."/>
            <person name="Bruchert V."/>
            <person name="Godhe A."/>
            <person name="Topel M."/>
        </authorList>
    </citation>
    <scope>NUCLEOTIDE SEQUENCE</scope>
    <source>
        <strain evidence="2">R05AC</strain>
    </source>
</reference>